<evidence type="ECO:0000256" key="2">
    <source>
        <dbReference type="ARBA" id="ARBA00022741"/>
    </source>
</evidence>
<evidence type="ECO:0000256" key="1">
    <source>
        <dbReference type="ARBA" id="ARBA00009018"/>
    </source>
</evidence>
<gene>
    <name evidence="5" type="primary">coaE</name>
    <name evidence="7" type="ORF">HBA54_24265</name>
</gene>
<evidence type="ECO:0000256" key="6">
    <source>
        <dbReference type="NCBIfam" id="TIGR00152"/>
    </source>
</evidence>
<comment type="subcellular location">
    <subcellularLocation>
        <location evidence="5">Cytoplasm</location>
    </subcellularLocation>
</comment>
<keyword evidence="3 5" id="KW-0067">ATP-binding</keyword>
<keyword evidence="4 5" id="KW-0173">Coenzyme A biosynthesis</keyword>
<dbReference type="GO" id="GO:0004140">
    <property type="term" value="F:dephospho-CoA kinase activity"/>
    <property type="evidence" value="ECO:0007669"/>
    <property type="project" value="UniProtKB-UniRule"/>
</dbReference>
<proteinExistence type="inferred from homology"/>
<dbReference type="SUPFAM" id="SSF52540">
    <property type="entry name" value="P-loop containing nucleoside triphosphate hydrolases"/>
    <property type="match status" value="1"/>
</dbReference>
<keyword evidence="5" id="KW-0963">Cytoplasm</keyword>
<organism evidence="7 8">
    <name type="scientific">Pelagibius litoralis</name>
    <dbReference type="NCBI Taxonomy" id="374515"/>
    <lineage>
        <taxon>Bacteria</taxon>
        <taxon>Pseudomonadati</taxon>
        <taxon>Pseudomonadota</taxon>
        <taxon>Alphaproteobacteria</taxon>
        <taxon>Rhodospirillales</taxon>
        <taxon>Rhodovibrionaceae</taxon>
        <taxon>Pelagibius</taxon>
    </lineage>
</organism>
<dbReference type="CDD" id="cd02022">
    <property type="entry name" value="DPCK"/>
    <property type="match status" value="1"/>
</dbReference>
<dbReference type="RefSeq" id="WP_167229708.1">
    <property type="nucleotide sequence ID" value="NZ_JAAQPH010000025.1"/>
</dbReference>
<dbReference type="AlphaFoldDB" id="A0A967KAM1"/>
<dbReference type="HAMAP" id="MF_00376">
    <property type="entry name" value="Dephospho_CoA_kinase"/>
    <property type="match status" value="1"/>
</dbReference>
<sequence length="212" mass="22387">MLVIGLTGSIGMGKSTAVAMLRRLGLPVHDADAAVHRLMAKGGAAVAAVEAAFPGVVVEGAVDRARLASKVLGDPAALSRLEAILHPLARASARAFLAQQARLQRPLAVLDIPLLFETGGEKICDAVIVVSAPAATQRARVMARPGMTEERFQAILAQQMPDAEKRRRADFVVQSGLNKAHALQQLRSIVTVMKGRAAAAPPPLHKLFGRYS</sequence>
<reference evidence="7" key="1">
    <citation type="submission" date="2020-03" db="EMBL/GenBank/DDBJ databases">
        <title>Genome of Pelagibius litoralis DSM 21314T.</title>
        <authorList>
            <person name="Wang G."/>
        </authorList>
    </citation>
    <scope>NUCLEOTIDE SEQUENCE</scope>
    <source>
        <strain evidence="7">DSM 21314</strain>
    </source>
</reference>
<dbReference type="GO" id="GO:0005524">
    <property type="term" value="F:ATP binding"/>
    <property type="evidence" value="ECO:0007669"/>
    <property type="project" value="UniProtKB-UniRule"/>
</dbReference>
<accession>A0A967KAM1</accession>
<evidence type="ECO:0000256" key="3">
    <source>
        <dbReference type="ARBA" id="ARBA00022840"/>
    </source>
</evidence>
<evidence type="ECO:0000256" key="5">
    <source>
        <dbReference type="HAMAP-Rule" id="MF_00376"/>
    </source>
</evidence>
<dbReference type="InterPro" id="IPR027417">
    <property type="entry name" value="P-loop_NTPase"/>
</dbReference>
<evidence type="ECO:0000313" key="8">
    <source>
        <dbReference type="Proteomes" id="UP000761264"/>
    </source>
</evidence>
<keyword evidence="2 5" id="KW-0547">Nucleotide-binding</keyword>
<dbReference type="EMBL" id="JAAQPH010000025">
    <property type="protein sequence ID" value="NIA71713.1"/>
    <property type="molecule type" value="Genomic_DNA"/>
</dbReference>
<dbReference type="GO" id="GO:0015937">
    <property type="term" value="P:coenzyme A biosynthetic process"/>
    <property type="evidence" value="ECO:0007669"/>
    <property type="project" value="UniProtKB-UniRule"/>
</dbReference>
<name>A0A967KAM1_9PROT</name>
<dbReference type="PANTHER" id="PTHR10695:SF46">
    <property type="entry name" value="BIFUNCTIONAL COENZYME A SYNTHASE-RELATED"/>
    <property type="match status" value="1"/>
</dbReference>
<comment type="similarity">
    <text evidence="1 5">Belongs to the CoaE family.</text>
</comment>
<dbReference type="Proteomes" id="UP000761264">
    <property type="component" value="Unassembled WGS sequence"/>
</dbReference>
<comment type="function">
    <text evidence="5">Catalyzes the phosphorylation of the 3'-hydroxyl group of dephosphocoenzyme A to form coenzyme A.</text>
</comment>
<comment type="pathway">
    <text evidence="5">Cofactor biosynthesis; coenzyme A biosynthesis; CoA from (R)-pantothenate: step 5/5.</text>
</comment>
<evidence type="ECO:0000313" key="7">
    <source>
        <dbReference type="EMBL" id="NIA71713.1"/>
    </source>
</evidence>
<comment type="catalytic activity">
    <reaction evidence="5">
        <text>3'-dephospho-CoA + ATP = ADP + CoA + H(+)</text>
        <dbReference type="Rhea" id="RHEA:18245"/>
        <dbReference type="ChEBI" id="CHEBI:15378"/>
        <dbReference type="ChEBI" id="CHEBI:30616"/>
        <dbReference type="ChEBI" id="CHEBI:57287"/>
        <dbReference type="ChEBI" id="CHEBI:57328"/>
        <dbReference type="ChEBI" id="CHEBI:456216"/>
        <dbReference type="EC" id="2.7.1.24"/>
    </reaction>
</comment>
<dbReference type="Gene3D" id="3.40.50.300">
    <property type="entry name" value="P-loop containing nucleotide triphosphate hydrolases"/>
    <property type="match status" value="1"/>
</dbReference>
<comment type="caution">
    <text evidence="7">The sequence shown here is derived from an EMBL/GenBank/DDBJ whole genome shotgun (WGS) entry which is preliminary data.</text>
</comment>
<keyword evidence="5 7" id="KW-0418">Kinase</keyword>
<evidence type="ECO:0000256" key="4">
    <source>
        <dbReference type="ARBA" id="ARBA00022993"/>
    </source>
</evidence>
<dbReference type="NCBIfam" id="TIGR00152">
    <property type="entry name" value="dephospho-CoA kinase"/>
    <property type="match status" value="1"/>
</dbReference>
<protein>
    <recommendedName>
        <fullName evidence="5 6">Dephospho-CoA kinase</fullName>
        <ecNumber evidence="5 6">2.7.1.24</ecNumber>
    </recommendedName>
    <alternativeName>
        <fullName evidence="5">Dephosphocoenzyme A kinase</fullName>
    </alternativeName>
</protein>
<dbReference type="PANTHER" id="PTHR10695">
    <property type="entry name" value="DEPHOSPHO-COA KINASE-RELATED"/>
    <property type="match status" value="1"/>
</dbReference>
<keyword evidence="8" id="KW-1185">Reference proteome</keyword>
<dbReference type="EC" id="2.7.1.24" evidence="5 6"/>
<keyword evidence="5 7" id="KW-0808">Transferase</keyword>
<feature type="binding site" evidence="5">
    <location>
        <begin position="11"/>
        <end position="16"/>
    </location>
    <ligand>
        <name>ATP</name>
        <dbReference type="ChEBI" id="CHEBI:30616"/>
    </ligand>
</feature>
<dbReference type="InterPro" id="IPR001977">
    <property type="entry name" value="Depp_CoAkinase"/>
</dbReference>
<dbReference type="PROSITE" id="PS51219">
    <property type="entry name" value="DPCK"/>
    <property type="match status" value="1"/>
</dbReference>
<dbReference type="Pfam" id="PF01121">
    <property type="entry name" value="CoaE"/>
    <property type="match status" value="1"/>
</dbReference>
<dbReference type="GO" id="GO:0005737">
    <property type="term" value="C:cytoplasm"/>
    <property type="evidence" value="ECO:0007669"/>
    <property type="project" value="UniProtKB-SubCell"/>
</dbReference>